<dbReference type="SUPFAM" id="SSF52058">
    <property type="entry name" value="L domain-like"/>
    <property type="match status" value="1"/>
</dbReference>
<feature type="region of interest" description="Disordered" evidence="6">
    <location>
        <begin position="261"/>
        <end position="282"/>
    </location>
</feature>
<dbReference type="PROSITE" id="PS51257">
    <property type="entry name" value="PROKAR_LIPOPROTEIN"/>
    <property type="match status" value="1"/>
</dbReference>
<dbReference type="PANTHER" id="PTHR48010">
    <property type="entry name" value="OS05G0588300 PROTEIN"/>
    <property type="match status" value="1"/>
</dbReference>
<feature type="chain" id="PRO_5029761878" description="Leucine-rich repeat-containing N-terminal plant-type domain-containing protein" evidence="8">
    <location>
        <begin position="28"/>
        <end position="282"/>
    </location>
</feature>
<keyword evidence="11" id="KW-1185">Reference proteome</keyword>
<dbReference type="Pfam" id="PF08263">
    <property type="entry name" value="LRRNT_2"/>
    <property type="match status" value="1"/>
</dbReference>
<feature type="signal peptide" evidence="8">
    <location>
        <begin position="1"/>
        <end position="27"/>
    </location>
</feature>
<dbReference type="InterPro" id="IPR032675">
    <property type="entry name" value="LRR_dom_sf"/>
</dbReference>
<reference evidence="10 11" key="1">
    <citation type="submission" date="2019-07" db="EMBL/GenBank/DDBJ databases">
        <title>De Novo Assembly of kiwifruit Actinidia rufa.</title>
        <authorList>
            <person name="Sugita-Konishi S."/>
            <person name="Sato K."/>
            <person name="Mori E."/>
            <person name="Abe Y."/>
            <person name="Kisaki G."/>
            <person name="Hamano K."/>
            <person name="Suezawa K."/>
            <person name="Otani M."/>
            <person name="Fukuda T."/>
            <person name="Manabe T."/>
            <person name="Gomi K."/>
            <person name="Tabuchi M."/>
            <person name="Akimitsu K."/>
            <person name="Kataoka I."/>
        </authorList>
    </citation>
    <scope>NUCLEOTIDE SEQUENCE [LARGE SCALE GENOMIC DNA]</scope>
    <source>
        <strain evidence="11">cv. Fuchu</strain>
    </source>
</reference>
<dbReference type="InterPro" id="IPR001611">
    <property type="entry name" value="Leu-rich_rpt"/>
</dbReference>
<dbReference type="Proteomes" id="UP000585474">
    <property type="component" value="Unassembled WGS sequence"/>
</dbReference>
<dbReference type="FunFam" id="3.80.10.10:FF:000400">
    <property type="entry name" value="Nuclear pore complex protein NUP107"/>
    <property type="match status" value="1"/>
</dbReference>
<evidence type="ECO:0000313" key="10">
    <source>
        <dbReference type="EMBL" id="GFZ01814.1"/>
    </source>
</evidence>
<keyword evidence="7" id="KW-1133">Transmembrane helix</keyword>
<proteinExistence type="predicted"/>
<dbReference type="EMBL" id="BJWL01000015">
    <property type="protein sequence ID" value="GFZ01814.1"/>
    <property type="molecule type" value="Genomic_DNA"/>
</dbReference>
<evidence type="ECO:0000256" key="3">
    <source>
        <dbReference type="ARBA" id="ARBA00022729"/>
    </source>
</evidence>
<dbReference type="PANTHER" id="PTHR48010:SF55">
    <property type="entry name" value="OS01G0607900 PROTEIN"/>
    <property type="match status" value="1"/>
</dbReference>
<gene>
    <name evidence="10" type="ORF">Acr_15g0004230</name>
</gene>
<evidence type="ECO:0000259" key="9">
    <source>
        <dbReference type="Pfam" id="PF08263"/>
    </source>
</evidence>
<keyword evidence="4" id="KW-0677">Repeat</keyword>
<protein>
    <recommendedName>
        <fullName evidence="9">Leucine-rich repeat-containing N-terminal plant-type domain-containing protein</fullName>
    </recommendedName>
</protein>
<keyword evidence="7" id="KW-0812">Transmembrane</keyword>
<evidence type="ECO:0000256" key="6">
    <source>
        <dbReference type="SAM" id="MobiDB-lite"/>
    </source>
</evidence>
<keyword evidence="5 7" id="KW-0472">Membrane</keyword>
<dbReference type="OrthoDB" id="2151624at2759"/>
<accession>A0A7J0FTC1</accession>
<dbReference type="Pfam" id="PF00560">
    <property type="entry name" value="LRR_1"/>
    <property type="match status" value="3"/>
</dbReference>
<feature type="transmembrane region" description="Helical" evidence="7">
    <location>
        <begin position="226"/>
        <end position="252"/>
    </location>
</feature>
<keyword evidence="3 8" id="KW-0732">Signal</keyword>
<evidence type="ECO:0000313" key="11">
    <source>
        <dbReference type="Proteomes" id="UP000585474"/>
    </source>
</evidence>
<organism evidence="10 11">
    <name type="scientific">Actinidia rufa</name>
    <dbReference type="NCBI Taxonomy" id="165716"/>
    <lineage>
        <taxon>Eukaryota</taxon>
        <taxon>Viridiplantae</taxon>
        <taxon>Streptophyta</taxon>
        <taxon>Embryophyta</taxon>
        <taxon>Tracheophyta</taxon>
        <taxon>Spermatophyta</taxon>
        <taxon>Magnoliopsida</taxon>
        <taxon>eudicotyledons</taxon>
        <taxon>Gunneridae</taxon>
        <taxon>Pentapetalae</taxon>
        <taxon>asterids</taxon>
        <taxon>Ericales</taxon>
        <taxon>Actinidiaceae</taxon>
        <taxon>Actinidia</taxon>
    </lineage>
</organism>
<evidence type="ECO:0000256" key="5">
    <source>
        <dbReference type="ARBA" id="ARBA00023136"/>
    </source>
</evidence>
<evidence type="ECO:0000256" key="1">
    <source>
        <dbReference type="ARBA" id="ARBA00004370"/>
    </source>
</evidence>
<evidence type="ECO:0000256" key="8">
    <source>
        <dbReference type="SAM" id="SignalP"/>
    </source>
</evidence>
<comment type="subcellular location">
    <subcellularLocation>
        <location evidence="1">Membrane</location>
    </subcellularLocation>
</comment>
<dbReference type="InterPro" id="IPR013210">
    <property type="entry name" value="LRR_N_plant-typ"/>
</dbReference>
<comment type="caution">
    <text evidence="10">The sequence shown here is derived from an EMBL/GenBank/DDBJ whole genome shotgun (WGS) entry which is preliminary data.</text>
</comment>
<feature type="domain" description="Leucine-rich repeat-containing N-terminal plant-type" evidence="9">
    <location>
        <begin position="29"/>
        <end position="72"/>
    </location>
</feature>
<dbReference type="InterPro" id="IPR050994">
    <property type="entry name" value="At_inactive_RLKs"/>
</dbReference>
<dbReference type="AlphaFoldDB" id="A0A7J0FTC1"/>
<keyword evidence="2" id="KW-0433">Leucine-rich repeat</keyword>
<dbReference type="Gene3D" id="3.80.10.10">
    <property type="entry name" value="Ribonuclease Inhibitor"/>
    <property type="match status" value="1"/>
</dbReference>
<dbReference type="GO" id="GO:0016020">
    <property type="term" value="C:membrane"/>
    <property type="evidence" value="ECO:0007669"/>
    <property type="project" value="UniProtKB-SubCell"/>
</dbReference>
<evidence type="ECO:0000256" key="2">
    <source>
        <dbReference type="ARBA" id="ARBA00022614"/>
    </source>
</evidence>
<evidence type="ECO:0000256" key="4">
    <source>
        <dbReference type="ARBA" id="ARBA00022737"/>
    </source>
</evidence>
<name>A0A7J0FTC1_9ERIC</name>
<sequence>MTEIGRSIDFVIGAFVCLLLSCRGSYGLQSDVNCLRALKDSLEDPFNYLSSSWNFNNATEGFLCTFTGIECWHPDENKVLNIHLSNMGLKGEFPRGLQNCSALTGLDLSNNKLYGNILSDISKIVPLVTSLDLSSNNFSGEIPKDLANCSYLNVLKLDSNQLTGQIPAEIGLLDRIKVFSVTNNRLTGPLPTFSNRTFSAESYANNPGLCGVPLPSCRAPSKKTHLGVIAGAAVGGMIIAAFGVGIGMSLYLRRVSKIKKDDDPEGNKWAKSIKGAKHIKAS</sequence>
<evidence type="ECO:0000256" key="7">
    <source>
        <dbReference type="SAM" id="Phobius"/>
    </source>
</evidence>